<evidence type="ECO:0000256" key="6">
    <source>
        <dbReference type="ARBA" id="ARBA00023224"/>
    </source>
</evidence>
<dbReference type="EMBL" id="BBMT01000001">
    <property type="protein sequence ID" value="GAL31985.1"/>
    <property type="molecule type" value="Genomic_DNA"/>
</dbReference>
<accession>A0A090SW72</accession>
<dbReference type="CDD" id="cd06225">
    <property type="entry name" value="HAMP"/>
    <property type="match status" value="1"/>
</dbReference>
<dbReference type="SMART" id="SM00283">
    <property type="entry name" value="MA"/>
    <property type="match status" value="1"/>
</dbReference>
<dbReference type="Pfam" id="PF00672">
    <property type="entry name" value="HAMP"/>
    <property type="match status" value="1"/>
</dbReference>
<feature type="domain" description="HAMP" evidence="11">
    <location>
        <begin position="209"/>
        <end position="261"/>
    </location>
</feature>
<keyword evidence="13" id="KW-1185">Reference proteome</keyword>
<feature type="transmembrane region" description="Helical" evidence="9">
    <location>
        <begin position="190"/>
        <end position="208"/>
    </location>
</feature>
<evidence type="ECO:0000256" key="2">
    <source>
        <dbReference type="ARBA" id="ARBA00022475"/>
    </source>
</evidence>
<keyword evidence="6 8" id="KW-0807">Transducer</keyword>
<dbReference type="Proteomes" id="UP000029224">
    <property type="component" value="Unassembled WGS sequence"/>
</dbReference>
<dbReference type="Pfam" id="PF08269">
    <property type="entry name" value="dCache_2"/>
    <property type="match status" value="1"/>
</dbReference>
<dbReference type="PROSITE" id="PS50111">
    <property type="entry name" value="CHEMOTAXIS_TRANSDUC_2"/>
    <property type="match status" value="1"/>
</dbReference>
<evidence type="ECO:0000256" key="3">
    <source>
        <dbReference type="ARBA" id="ARBA00022692"/>
    </source>
</evidence>
<dbReference type="InterPro" id="IPR003660">
    <property type="entry name" value="HAMP_dom"/>
</dbReference>
<gene>
    <name evidence="12" type="ORF">JCM19240_5416</name>
</gene>
<dbReference type="SMART" id="SM01049">
    <property type="entry name" value="Cache_2"/>
    <property type="match status" value="1"/>
</dbReference>
<evidence type="ECO:0000256" key="8">
    <source>
        <dbReference type="PROSITE-ProRule" id="PRU00284"/>
    </source>
</evidence>
<evidence type="ECO:0000256" key="4">
    <source>
        <dbReference type="ARBA" id="ARBA00022989"/>
    </source>
</evidence>
<dbReference type="InterPro" id="IPR004090">
    <property type="entry name" value="Chemotax_Me-accpt_rcpt"/>
</dbReference>
<dbReference type="FunFam" id="1.10.287.950:FF:000001">
    <property type="entry name" value="Methyl-accepting chemotaxis sensory transducer"/>
    <property type="match status" value="1"/>
</dbReference>
<dbReference type="AlphaFoldDB" id="A0A090SW72"/>
<dbReference type="CDD" id="cd11386">
    <property type="entry name" value="MCP_signal"/>
    <property type="match status" value="1"/>
</dbReference>
<dbReference type="Pfam" id="PF00015">
    <property type="entry name" value="MCPsignal"/>
    <property type="match status" value="1"/>
</dbReference>
<evidence type="ECO:0000313" key="13">
    <source>
        <dbReference type="Proteomes" id="UP000029224"/>
    </source>
</evidence>
<evidence type="ECO:0000256" key="9">
    <source>
        <dbReference type="SAM" id="Phobius"/>
    </source>
</evidence>
<dbReference type="GO" id="GO:0005886">
    <property type="term" value="C:plasma membrane"/>
    <property type="evidence" value="ECO:0007669"/>
    <property type="project" value="UniProtKB-SubCell"/>
</dbReference>
<feature type="domain" description="Methyl-accepting transducer" evidence="10">
    <location>
        <begin position="266"/>
        <end position="502"/>
    </location>
</feature>
<dbReference type="InterPro" id="IPR004010">
    <property type="entry name" value="Double_Cache_2"/>
</dbReference>
<evidence type="ECO:0000313" key="12">
    <source>
        <dbReference type="EMBL" id="GAL31985.1"/>
    </source>
</evidence>
<dbReference type="InterPro" id="IPR004089">
    <property type="entry name" value="MCPsignal_dom"/>
</dbReference>
<evidence type="ECO:0000256" key="7">
    <source>
        <dbReference type="ARBA" id="ARBA00029447"/>
    </source>
</evidence>
<dbReference type="SMART" id="SM00304">
    <property type="entry name" value="HAMP"/>
    <property type="match status" value="1"/>
</dbReference>
<name>A0A090SW72_9VIBR</name>
<keyword evidence="5 9" id="KW-0472">Membrane</keyword>
<dbReference type="PROSITE" id="PS50885">
    <property type="entry name" value="HAMP"/>
    <property type="match status" value="1"/>
</dbReference>
<dbReference type="PANTHER" id="PTHR32089">
    <property type="entry name" value="METHYL-ACCEPTING CHEMOTAXIS PROTEIN MCPB"/>
    <property type="match status" value="1"/>
</dbReference>
<protein>
    <submittedName>
        <fullName evidence="12">Methyl-accepting chemotaxis protein I</fullName>
    </submittedName>
</protein>
<dbReference type="PANTHER" id="PTHR32089:SF120">
    <property type="entry name" value="METHYL-ACCEPTING CHEMOTAXIS PROTEIN TLPQ"/>
    <property type="match status" value="1"/>
</dbReference>
<dbReference type="Gene3D" id="1.10.287.950">
    <property type="entry name" value="Methyl-accepting chemotaxis protein"/>
    <property type="match status" value="1"/>
</dbReference>
<dbReference type="PRINTS" id="PR00260">
    <property type="entry name" value="CHEMTRNSDUCR"/>
</dbReference>
<dbReference type="OrthoDB" id="2489132at2"/>
<comment type="caution">
    <text evidence="12">The sequence shown here is derived from an EMBL/GenBank/DDBJ whole genome shotgun (WGS) entry which is preliminary data.</text>
</comment>
<comment type="similarity">
    <text evidence="7">Belongs to the methyl-accepting chemotaxis (MCP) protein family.</text>
</comment>
<keyword evidence="2" id="KW-1003">Cell membrane</keyword>
<evidence type="ECO:0000256" key="1">
    <source>
        <dbReference type="ARBA" id="ARBA00004651"/>
    </source>
</evidence>
<evidence type="ECO:0000259" key="10">
    <source>
        <dbReference type="PROSITE" id="PS50111"/>
    </source>
</evidence>
<evidence type="ECO:0000256" key="5">
    <source>
        <dbReference type="ARBA" id="ARBA00023136"/>
    </source>
</evidence>
<comment type="subcellular location">
    <subcellularLocation>
        <location evidence="1">Cell membrane</location>
        <topology evidence="1">Multi-pass membrane protein</topology>
    </subcellularLocation>
</comment>
<dbReference type="SUPFAM" id="SSF58104">
    <property type="entry name" value="Methyl-accepting chemotaxis protein (MCP) signaling domain"/>
    <property type="match status" value="1"/>
</dbReference>
<dbReference type="InterPro" id="IPR033480">
    <property type="entry name" value="sCache_2"/>
</dbReference>
<dbReference type="GO" id="GO:0006935">
    <property type="term" value="P:chemotaxis"/>
    <property type="evidence" value="ECO:0007669"/>
    <property type="project" value="InterPro"/>
</dbReference>
<evidence type="ECO:0000259" key="11">
    <source>
        <dbReference type="PROSITE" id="PS50885"/>
    </source>
</evidence>
<dbReference type="GO" id="GO:0004888">
    <property type="term" value="F:transmembrane signaling receptor activity"/>
    <property type="evidence" value="ECO:0007669"/>
    <property type="project" value="InterPro"/>
</dbReference>
<sequence length="538" mass="58420">MKLNNLSIRAKLQALVGFAVLILFSLGTFNLIIQKNSSYDQRKDRVRSNVEVAYTLASHYQKLSASMGEEQAKQAAAKAIEALRYDGNNYFFIATSDEKVVMHPTNPQLNGTKASNLQDSRGNYFWQEMSAVATKQGSGFVTYYWLGSDGEESQKISFVNYIPEWDWIIGSGVQTADIDKAFQSQLIKELIVDAIAAIVLIVISVFIARNIVKPIESLVQRVHRVADGDLTVNMSSDRKDELGYLSNELARMMSALKDTITAAKASADYSGQLSSSIAAASEETSTSIDSQSQQLEQLATAMSEMSSTIQDIAGNSERTSATTEESKNFAAEGSRSMGYTLTNIAGISDDITSTHQLMEALKQGVSDISSVVNVIHEVSEQTNLLALNAAIEAARAGEQGRGFAVVADEVRNLASRTQESTAQVQTTIDQLNERTDSVLSVMAANQTKVSESVDLASQTQEKLDTAVAKLNDTYDMVTQIAAAAEQQGTVANDVNENVSVVHLSISEIRQASQSLAQQSQSMAQASDELTQKLAYFRV</sequence>
<organism evidence="12 13">
    <name type="scientific">Vibrio maritimus</name>
    <dbReference type="NCBI Taxonomy" id="990268"/>
    <lineage>
        <taxon>Bacteria</taxon>
        <taxon>Pseudomonadati</taxon>
        <taxon>Pseudomonadota</taxon>
        <taxon>Gammaproteobacteria</taxon>
        <taxon>Vibrionales</taxon>
        <taxon>Vibrionaceae</taxon>
        <taxon>Vibrio</taxon>
    </lineage>
</organism>
<feature type="transmembrane region" description="Helical" evidence="9">
    <location>
        <begin position="12"/>
        <end position="33"/>
    </location>
</feature>
<reference evidence="12 13" key="2">
    <citation type="submission" date="2014-09" db="EMBL/GenBank/DDBJ databases">
        <authorList>
            <consortium name="NBRP consortium"/>
            <person name="Sawabe T."/>
            <person name="Meirelles P."/>
            <person name="Nakanishi M."/>
            <person name="Sayaka M."/>
            <person name="Hattori M."/>
            <person name="Ohkuma M."/>
        </authorList>
    </citation>
    <scope>NUCLEOTIDE SEQUENCE [LARGE SCALE GENOMIC DNA]</scope>
    <source>
        <strain evidence="12 13">JCM 19240</strain>
    </source>
</reference>
<dbReference type="Gene3D" id="3.30.450.20">
    <property type="entry name" value="PAS domain"/>
    <property type="match status" value="1"/>
</dbReference>
<keyword evidence="4 9" id="KW-1133">Transmembrane helix</keyword>
<reference evidence="12 13" key="1">
    <citation type="submission" date="2014-09" db="EMBL/GenBank/DDBJ databases">
        <title>Vibrio maritimus JCM 19240. (C210) whole genome shotgun sequence.</title>
        <authorList>
            <person name="Sawabe T."/>
            <person name="Meirelles P."/>
            <person name="Nakanishi M."/>
            <person name="Sayaka M."/>
            <person name="Hattori M."/>
            <person name="Ohkuma M."/>
        </authorList>
    </citation>
    <scope>NUCLEOTIDE SEQUENCE [LARGE SCALE GENOMIC DNA]</scope>
    <source>
        <strain evidence="12 13">JCM 19240</strain>
    </source>
</reference>
<keyword evidence="3 9" id="KW-0812">Transmembrane</keyword>
<proteinExistence type="inferred from homology"/>
<dbReference type="GO" id="GO:0007165">
    <property type="term" value="P:signal transduction"/>
    <property type="evidence" value="ECO:0007669"/>
    <property type="project" value="UniProtKB-KW"/>
</dbReference>